<evidence type="ECO:0000256" key="3">
    <source>
        <dbReference type="ARBA" id="ARBA00022692"/>
    </source>
</evidence>
<dbReference type="Proteomes" id="UP000437017">
    <property type="component" value="Unassembled WGS sequence"/>
</dbReference>
<dbReference type="GO" id="GO:0015485">
    <property type="term" value="F:cholesterol binding"/>
    <property type="evidence" value="ECO:0007669"/>
    <property type="project" value="TreeGrafter"/>
</dbReference>
<evidence type="ECO:0000313" key="10">
    <source>
        <dbReference type="Proteomes" id="UP000437017"/>
    </source>
</evidence>
<comment type="subcellular location">
    <subcellularLocation>
        <location evidence="1">Cell projection</location>
        <location evidence="1">Microvillus membrane</location>
        <topology evidence="1">Multi-pass membrane protein</topology>
    </subcellularLocation>
</comment>
<evidence type="ECO:0000256" key="6">
    <source>
        <dbReference type="ARBA" id="ARBA00023180"/>
    </source>
</evidence>
<feature type="chain" id="PRO_5025449431" description="Prominin-1" evidence="8">
    <location>
        <begin position="20"/>
        <end position="941"/>
    </location>
</feature>
<dbReference type="GO" id="GO:0009986">
    <property type="term" value="C:cell surface"/>
    <property type="evidence" value="ECO:0007669"/>
    <property type="project" value="TreeGrafter"/>
</dbReference>
<reference evidence="9 10" key="1">
    <citation type="journal article" date="2019" name="PLoS ONE">
        <title>Genomic analyses reveal an absence of contemporary introgressive admixture between fin whales and blue whales, despite known hybrids.</title>
        <authorList>
            <person name="Westbury M.V."/>
            <person name="Petersen B."/>
            <person name="Lorenzen E.D."/>
        </authorList>
    </citation>
    <scope>NUCLEOTIDE SEQUENCE [LARGE SCALE GENOMIC DNA]</scope>
    <source>
        <strain evidence="9">FinWhale-01</strain>
    </source>
</reference>
<evidence type="ECO:0000256" key="4">
    <source>
        <dbReference type="ARBA" id="ARBA00022989"/>
    </source>
</evidence>
<organism evidence="9 10">
    <name type="scientific">Balaenoptera physalus</name>
    <name type="common">Fin whale</name>
    <name type="synonym">Balaena physalus</name>
    <dbReference type="NCBI Taxonomy" id="9770"/>
    <lineage>
        <taxon>Eukaryota</taxon>
        <taxon>Metazoa</taxon>
        <taxon>Chordata</taxon>
        <taxon>Craniata</taxon>
        <taxon>Vertebrata</taxon>
        <taxon>Euteleostomi</taxon>
        <taxon>Mammalia</taxon>
        <taxon>Eutheria</taxon>
        <taxon>Laurasiatheria</taxon>
        <taxon>Artiodactyla</taxon>
        <taxon>Whippomorpha</taxon>
        <taxon>Cetacea</taxon>
        <taxon>Mysticeti</taxon>
        <taxon>Balaenopteridae</taxon>
        <taxon>Balaenoptera</taxon>
    </lineage>
</organism>
<dbReference type="OrthoDB" id="6229420at2759"/>
<evidence type="ECO:0000313" key="9">
    <source>
        <dbReference type="EMBL" id="KAB0403594.1"/>
    </source>
</evidence>
<feature type="transmembrane region" description="Helical" evidence="7">
    <location>
        <begin position="259"/>
        <end position="279"/>
    </location>
</feature>
<feature type="transmembrane region" description="Helical" evidence="7">
    <location>
        <begin position="591"/>
        <end position="616"/>
    </location>
</feature>
<dbReference type="AlphaFoldDB" id="A0A6A1Q8H2"/>
<proteinExistence type="inferred from homology"/>
<dbReference type="PANTHER" id="PTHR22730:SF3">
    <property type="entry name" value="PROMININ-1"/>
    <property type="match status" value="1"/>
</dbReference>
<evidence type="ECO:0000256" key="1">
    <source>
        <dbReference type="ARBA" id="ARBA00004475"/>
    </source>
</evidence>
<accession>A0A6A1Q8H2</accession>
<dbReference type="GO" id="GO:0060219">
    <property type="term" value="P:camera-type eye photoreceptor cell differentiation"/>
    <property type="evidence" value="ECO:0007669"/>
    <property type="project" value="TreeGrafter"/>
</dbReference>
<dbReference type="GO" id="GO:0016324">
    <property type="term" value="C:apical plasma membrane"/>
    <property type="evidence" value="ECO:0007669"/>
    <property type="project" value="TreeGrafter"/>
</dbReference>
<comment type="caution">
    <text evidence="9">The sequence shown here is derived from an EMBL/GenBank/DDBJ whole genome shotgun (WGS) entry which is preliminary data.</text>
</comment>
<keyword evidence="10" id="KW-1185">Reference proteome</keyword>
<keyword evidence="6" id="KW-0325">Glycoprotein</keyword>
<dbReference type="GO" id="GO:0031528">
    <property type="term" value="C:microvillus membrane"/>
    <property type="evidence" value="ECO:0007669"/>
    <property type="project" value="UniProtKB-SubCell"/>
</dbReference>
<keyword evidence="5 7" id="KW-0472">Membrane</keyword>
<feature type="signal peptide" evidence="8">
    <location>
        <begin position="1"/>
        <end position="19"/>
    </location>
</feature>
<protein>
    <recommendedName>
        <fullName evidence="11">Prominin-1</fullName>
    </recommendedName>
</protein>
<comment type="similarity">
    <text evidence="2">Belongs to the prominin family.</text>
</comment>
<keyword evidence="4 7" id="KW-1133">Transmembrane helix</keyword>
<keyword evidence="8" id="KW-0732">Signal</keyword>
<gene>
    <name evidence="9" type="ORF">E2I00_005735</name>
</gene>
<evidence type="ECO:0000256" key="2">
    <source>
        <dbReference type="ARBA" id="ARBA00006058"/>
    </source>
</evidence>
<name>A0A6A1Q8H2_BALPH</name>
<dbReference type="EMBL" id="SGJD01000771">
    <property type="protein sequence ID" value="KAB0403594.1"/>
    <property type="molecule type" value="Genomic_DNA"/>
</dbReference>
<dbReference type="InterPro" id="IPR008795">
    <property type="entry name" value="Prominin"/>
</dbReference>
<dbReference type="GO" id="GO:0005929">
    <property type="term" value="C:cilium"/>
    <property type="evidence" value="ECO:0007669"/>
    <property type="project" value="TreeGrafter"/>
</dbReference>
<evidence type="ECO:0000256" key="8">
    <source>
        <dbReference type="SAM" id="SignalP"/>
    </source>
</evidence>
<evidence type="ECO:0000256" key="7">
    <source>
        <dbReference type="SAM" id="Phobius"/>
    </source>
</evidence>
<dbReference type="GO" id="GO:0045494">
    <property type="term" value="P:photoreceptor cell maintenance"/>
    <property type="evidence" value="ECO:0007669"/>
    <property type="project" value="TreeGrafter"/>
</dbReference>
<feature type="transmembrane region" description="Helical" evidence="7">
    <location>
        <begin position="904"/>
        <end position="923"/>
    </location>
</feature>
<evidence type="ECO:0000256" key="5">
    <source>
        <dbReference type="ARBA" id="ARBA00023136"/>
    </source>
</evidence>
<dbReference type="GO" id="GO:0071914">
    <property type="term" value="C:prominosome"/>
    <property type="evidence" value="ECO:0007669"/>
    <property type="project" value="TreeGrafter"/>
</dbReference>
<keyword evidence="3 7" id="KW-0812">Transmembrane</keyword>
<feature type="transmembrane region" description="Helical" evidence="7">
    <location>
        <begin position="544"/>
        <end position="571"/>
    </location>
</feature>
<evidence type="ECO:0008006" key="11">
    <source>
        <dbReference type="Google" id="ProtNLM"/>
    </source>
</evidence>
<dbReference type="PANTHER" id="PTHR22730">
    <property type="entry name" value="PROMININ PROM PROTEIN"/>
    <property type="match status" value="1"/>
</dbReference>
<dbReference type="Pfam" id="PF05478">
    <property type="entry name" value="Prominin"/>
    <property type="match status" value="2"/>
</dbReference>
<sequence length="941" mass="104767">MALLLGFLLLLGLHGDTMSEGPPPSSTYIPDGLEFEFPPTNYETKDSYEAGPTGIFFQIVHIFLHMVQPNAFPEGSASQVSIPVLPGASHQARALRVTVATVTPRAWAGCCEPGTVRHCWPRGITGNERLSVNVNKERPPQQLLDEAYVVLDIAVYWGGHRALSPYPTCILVKDSELQATPDVSLLLCNVAMGTQAMFSGIGLPPQSSTKATPATCVQQTKAKRLVQGRRTPVTLGCPQDILRKVVQKKFDLSTDYEKIIYYEIGIIICAVLGLLFIILMPLTSKMKLSIGIIYGFVANQHIRTHIEKTRKLSESNFNDLRTLLNATPGVRTTIYIKLLLGGGIFEHLKPRVVPVLDDIKAMAEAGCVPTEIQETRETLVEVNSILTDMRHLSANLSNSLSNVKRNLEQALNDPMCSVHPVTTTCSNIMNSLSLLDGSIDFDQLPSLDEQIGNLNDILQTNLSSLVQKGYKSFNAIPGIVQNETVHVVSDVKMTLDSIGSDIKNISKNIPIQDKLSNFIRYLNDTENYIHRHLPTLEEYDSYRWLGSLVVCCLLTLIVIFYCLGLLCGTYGYNQNATPTRRGCVSNTGGIFLMVGVGFSFFFCWLLMTIVVLTFVVGGNVEKLVCEPYQNKKLFQVLDTPYLLNADWKYYLSGMVFNKPDIHLTFEQVYSDCKENKGIYATLKLENTYNISEFLSIKEHTGNINNNFENMNIRIDNIVLLDEAGKRNLMDFSSSGIDKIDYGAFMAATGKNPTKVNLLSFANDLEVKANHLPQGNLKQTLKNNAGILRNIHRDEIIPLQKLMSAVHQKLKELQQKSSGLGVKVANISLVLDSAQDFITNQISTIIAEESKKYGNSIMSYFERYLQWVKISITEQMAACKPVATALDSAIDVFLCSYIIDPLNLFWFGIGKATAFLLPAIIFAVKLAKYYRRMDSEDVYDDE</sequence>